<protein>
    <submittedName>
        <fullName evidence="2">Uncharacterized protein</fullName>
    </submittedName>
</protein>
<evidence type="ECO:0000313" key="2">
    <source>
        <dbReference type="EMBL" id="ERI86590.1"/>
    </source>
</evidence>
<dbReference type="HOGENOM" id="CLU_3022488_0_0_10"/>
<feature type="region of interest" description="Disordered" evidence="1">
    <location>
        <begin position="1"/>
        <end position="26"/>
    </location>
</feature>
<gene>
    <name evidence="2" type="ORF">HMPREF1981_00821</name>
</gene>
<reference evidence="2 3" key="1">
    <citation type="submission" date="2013-08" db="EMBL/GenBank/DDBJ databases">
        <authorList>
            <person name="Weinstock G."/>
            <person name="Sodergren E."/>
            <person name="Wylie T."/>
            <person name="Fulton L."/>
            <person name="Fulton R."/>
            <person name="Fronick C."/>
            <person name="O'Laughlin M."/>
            <person name="Godfrey J."/>
            <person name="Miner T."/>
            <person name="Herter B."/>
            <person name="Appelbaum E."/>
            <person name="Cordes M."/>
            <person name="Lek S."/>
            <person name="Wollam A."/>
            <person name="Pepin K.H."/>
            <person name="Palsikar V.B."/>
            <person name="Mitreva M."/>
            <person name="Wilson R.K."/>
        </authorList>
    </citation>
    <scope>NUCLEOTIDE SEQUENCE [LARGE SCALE GENOMIC DNA]</scope>
    <source>
        <strain evidence="2 3">F0041</strain>
    </source>
</reference>
<dbReference type="AlphaFoldDB" id="U2CPX2"/>
<accession>U2CPX2</accession>
<dbReference type="EMBL" id="AWSV01000052">
    <property type="protein sequence ID" value="ERI86590.1"/>
    <property type="molecule type" value="Genomic_DNA"/>
</dbReference>
<proteinExistence type="predicted"/>
<organism evidence="2 3">
    <name type="scientific">Bacteroides pyogenes F0041</name>
    <dbReference type="NCBI Taxonomy" id="1321819"/>
    <lineage>
        <taxon>Bacteria</taxon>
        <taxon>Pseudomonadati</taxon>
        <taxon>Bacteroidota</taxon>
        <taxon>Bacteroidia</taxon>
        <taxon>Bacteroidales</taxon>
        <taxon>Bacteroidaceae</taxon>
        <taxon>Bacteroides</taxon>
    </lineage>
</organism>
<evidence type="ECO:0000313" key="3">
    <source>
        <dbReference type="Proteomes" id="UP000016496"/>
    </source>
</evidence>
<dbReference type="Proteomes" id="UP000016496">
    <property type="component" value="Unassembled WGS sequence"/>
</dbReference>
<comment type="caution">
    <text evidence="2">The sequence shown here is derived from an EMBL/GenBank/DDBJ whole genome shotgun (WGS) entry which is preliminary data.</text>
</comment>
<name>U2CPX2_9BACE</name>
<sequence length="55" mass="5880">MPAMRKSTRPSGKALPPLLQTDDAGAGRRGAESFLGLFSKEPKGYILYVNPLAFG</sequence>
<evidence type="ECO:0000256" key="1">
    <source>
        <dbReference type="SAM" id="MobiDB-lite"/>
    </source>
</evidence>